<sequence>MLRASLRYSKDEDDEDDEDDVAAQAVADLQPRPFFSRPVKQHQLCFDWSQEMQRLNQGFLRKQCALEKETVRLLSSIFASTGENFGVTRTLSPHSSDVLENLRLKAVLFPWCLISMWIFVSRHCQDTLCGVFHHIDSGNNYITPTLLLTNSGELHIQLSGESGQSSAFLSMFKVPLSEWCQLSLTLQGRTVTLSMLCMGQQQRTAVSKEYELRHTVRLDDTEGYFVIGGGKFVKGVEGYFGPVVYYRHRISHPSESDSVIPDVIRDVNLDTWARTCRAFRLEINTKISGYALHARQSETCPDVFHEWTMKDRRPSQSQCEQWETTVPRRRRAAKLSKILVFKHGGKRVSLSSVGRALFTLSLRKLDSVAAVSRVLPLLLQAGCLSDHRALHMASVLYSSGFGVRKQLNKAWRLSLLAAQDQDRLSLLRLGHLHHQGLHGLPADTDVAYAYYANIAKQTTIDRQNPSPDQKFVEAVYLNNEEALKHQTKENHHLFQWLKHQAGRGVTQAEHAVARMLFWGQQGVAPDISKAVKHYERGAVQWKDPQSMYDYGIVLLQGRGVRKDVPKAVTFLKKAMEQGFVPAFNALAWYYETFEQDYEKAVQLWEQADLLQSPDAALNLGVMYLQGLYPGRAANKFMAYKYYLKAAERGHIRGAFLLAEMWSTGLPGFVDRRPADAVLWVKWASEHNGHLGSVLRKALDSYLIGDVFTSLLYYLMAAESGYTVAQFNVAYICEQNPGSFLYPGFASQCMCRYYNLSLQSQKPDTYAFIKMGDLFYEGQVKGQKDLSAAAEMYKQAALRKQPQGWYNLGLLTEEGYRLPLSLLTELGLSDLFLLDQSLLLSVLYQRCRDSEGTDSYLPCSLALFKVHLQLFQKEHSAAIKISIAVAMVAAPTMFLLIRGAFRRRVLSPSEP</sequence>
<dbReference type="Pfam" id="PF08238">
    <property type="entry name" value="Sel1"/>
    <property type="match status" value="7"/>
</dbReference>
<proteinExistence type="predicted"/>
<dbReference type="AlphaFoldDB" id="A0AAV6PZ17"/>
<evidence type="ECO:0000313" key="2">
    <source>
        <dbReference type="EMBL" id="KAG7479950.1"/>
    </source>
</evidence>
<keyword evidence="3" id="KW-1185">Reference proteome</keyword>
<evidence type="ECO:0000313" key="3">
    <source>
        <dbReference type="Proteomes" id="UP000693946"/>
    </source>
</evidence>
<keyword evidence="1" id="KW-1133">Transmembrane helix</keyword>
<organism evidence="2 3">
    <name type="scientific">Solea senegalensis</name>
    <name type="common">Senegalese sole</name>
    <dbReference type="NCBI Taxonomy" id="28829"/>
    <lineage>
        <taxon>Eukaryota</taxon>
        <taxon>Metazoa</taxon>
        <taxon>Chordata</taxon>
        <taxon>Craniata</taxon>
        <taxon>Vertebrata</taxon>
        <taxon>Euteleostomi</taxon>
        <taxon>Actinopterygii</taxon>
        <taxon>Neopterygii</taxon>
        <taxon>Teleostei</taxon>
        <taxon>Neoteleostei</taxon>
        <taxon>Acanthomorphata</taxon>
        <taxon>Carangaria</taxon>
        <taxon>Pleuronectiformes</taxon>
        <taxon>Pleuronectoidei</taxon>
        <taxon>Soleidae</taxon>
        <taxon>Solea</taxon>
    </lineage>
</organism>
<gene>
    <name evidence="2" type="ORF">JOB18_039476</name>
</gene>
<feature type="transmembrane region" description="Helical" evidence="1">
    <location>
        <begin position="876"/>
        <end position="896"/>
    </location>
</feature>
<evidence type="ECO:0000256" key="1">
    <source>
        <dbReference type="SAM" id="Phobius"/>
    </source>
</evidence>
<dbReference type="InterPro" id="IPR042756">
    <property type="entry name" value="Sel-1L3"/>
</dbReference>
<name>A0AAV6PZ17_SOLSE</name>
<dbReference type="EMBL" id="JAGKHQ010000020">
    <property type="protein sequence ID" value="KAG7479950.1"/>
    <property type="molecule type" value="Genomic_DNA"/>
</dbReference>
<dbReference type="PANTHER" id="PTHR44444:SF4">
    <property type="entry name" value="PROTEIN SEL-1 HOMOLOG 3 ISOFORM X1"/>
    <property type="match status" value="1"/>
</dbReference>
<dbReference type="InterPro" id="IPR006597">
    <property type="entry name" value="Sel1-like"/>
</dbReference>
<dbReference type="Proteomes" id="UP000693946">
    <property type="component" value="Linkage Group LG8"/>
</dbReference>
<keyword evidence="1" id="KW-0472">Membrane</keyword>
<keyword evidence="1" id="KW-0812">Transmembrane</keyword>
<reference evidence="2 3" key="1">
    <citation type="journal article" date="2021" name="Sci. Rep.">
        <title>Chromosome anchoring in Senegalese sole (Solea senegalensis) reveals sex-associated markers and genome rearrangements in flatfish.</title>
        <authorList>
            <person name="Guerrero-Cozar I."/>
            <person name="Gomez-Garrido J."/>
            <person name="Berbel C."/>
            <person name="Martinez-Blanch J.F."/>
            <person name="Alioto T."/>
            <person name="Claros M.G."/>
            <person name="Gagnaire P.A."/>
            <person name="Manchado M."/>
        </authorList>
    </citation>
    <scope>NUCLEOTIDE SEQUENCE [LARGE SCALE GENOMIC DNA]</scope>
    <source>
        <strain evidence="2">Sse05_10M</strain>
    </source>
</reference>
<dbReference type="SMART" id="SM00671">
    <property type="entry name" value="SEL1"/>
    <property type="match status" value="7"/>
</dbReference>
<protein>
    <submittedName>
        <fullName evidence="2">Sel-1-like 3-like</fullName>
    </submittedName>
</protein>
<comment type="caution">
    <text evidence="2">The sequence shown here is derived from an EMBL/GenBank/DDBJ whole genome shotgun (WGS) entry which is preliminary data.</text>
</comment>
<accession>A0AAV6PZ17</accession>
<dbReference type="PANTHER" id="PTHR44444">
    <property type="entry name" value="PROTEIN SEL-1 HOMOLOG 3"/>
    <property type="match status" value="1"/>
</dbReference>